<sequence>MNSKKHLAASIALVMSVSLCQPVFSAGVPTVSVAELAQLVQNAQQQAQQALAQLEKAKEAIQQAKSQYEHYKSIMEGNDKLGSFLNDPYVNQLLPARDWQDIYNQTQDLTDLRKRYGVSGYEPEVQKVFDKLLRQAGVLEEQYKATNIRKKNAEALRNKLNEVQTPAEREQLALRYQQEQLELANQQAQLQNMRYLMEQQEKLEDKKRAQAFEDYMLGRRNDLPTYN</sequence>
<gene>
    <name evidence="3" type="ORF">DOW48_20460</name>
</gene>
<keyword evidence="1" id="KW-0175">Coiled coil</keyword>
<keyword evidence="2" id="KW-0732">Signal</keyword>
<feature type="chain" id="PRO_5030127075" evidence="2">
    <location>
        <begin position="26"/>
        <end position="227"/>
    </location>
</feature>
<dbReference type="SUPFAM" id="SSF101082">
    <property type="entry name" value="Typo IV secretion system protein TraC"/>
    <property type="match status" value="1"/>
</dbReference>
<dbReference type="AlphaFoldDB" id="A0A5I3IA84"/>
<evidence type="ECO:0000313" key="3">
    <source>
        <dbReference type="EMBL" id="EBV4571341.1"/>
    </source>
</evidence>
<name>A0A5I3IA84_SALET</name>
<reference evidence="3" key="1">
    <citation type="submission" date="2018-06" db="EMBL/GenBank/DDBJ databases">
        <authorList>
            <person name="Ashton P.M."/>
            <person name="Dallman T."/>
            <person name="Nair S."/>
            <person name="De Pinna E."/>
            <person name="Peters T."/>
            <person name="Grant K."/>
        </authorList>
    </citation>
    <scope>NUCLEOTIDE SEQUENCE</scope>
    <source>
        <strain evidence="3">45256</strain>
    </source>
</reference>
<feature type="coiled-coil region" evidence="1">
    <location>
        <begin position="167"/>
        <end position="203"/>
    </location>
</feature>
<dbReference type="InterPro" id="IPR023220">
    <property type="entry name" value="T4SS_VirB5-domain"/>
</dbReference>
<organism evidence="3">
    <name type="scientific">Salmonella enterica subsp. enterica serovar Nima</name>
    <dbReference type="NCBI Taxonomy" id="940233"/>
    <lineage>
        <taxon>Bacteria</taxon>
        <taxon>Pseudomonadati</taxon>
        <taxon>Pseudomonadota</taxon>
        <taxon>Gammaproteobacteria</taxon>
        <taxon>Enterobacterales</taxon>
        <taxon>Enterobacteriaceae</taxon>
        <taxon>Salmonella</taxon>
    </lineage>
</organism>
<evidence type="ECO:0000256" key="1">
    <source>
        <dbReference type="SAM" id="Coils"/>
    </source>
</evidence>
<feature type="coiled-coil region" evidence="1">
    <location>
        <begin position="33"/>
        <end position="74"/>
    </location>
</feature>
<accession>A0A5I3IA84</accession>
<dbReference type="InterPro" id="IPR014158">
    <property type="entry name" value="T4SS_VirB5"/>
</dbReference>
<feature type="signal peptide" evidence="2">
    <location>
        <begin position="1"/>
        <end position="25"/>
    </location>
</feature>
<dbReference type="Pfam" id="PF07996">
    <property type="entry name" value="T4SS"/>
    <property type="match status" value="1"/>
</dbReference>
<dbReference type="Gene3D" id="1.20.58.430">
    <property type="entry name" value="Type IV secretion system, VirB5-domain"/>
    <property type="match status" value="1"/>
</dbReference>
<comment type="caution">
    <text evidence="3">The sequence shown here is derived from an EMBL/GenBank/DDBJ whole genome shotgun (WGS) entry which is preliminary data.</text>
</comment>
<dbReference type="EMBL" id="AAHFHJ010000033">
    <property type="protein sequence ID" value="EBV4571341.1"/>
    <property type="molecule type" value="Genomic_DNA"/>
</dbReference>
<protein>
    <submittedName>
        <fullName evidence="3">Conjugal transfer protein</fullName>
    </submittedName>
</protein>
<evidence type="ECO:0000256" key="2">
    <source>
        <dbReference type="SAM" id="SignalP"/>
    </source>
</evidence>
<proteinExistence type="predicted"/>